<protein>
    <recommendedName>
        <fullName evidence="4">DUF4159 domain-containing protein</fullName>
    </recommendedName>
</protein>
<dbReference type="RefSeq" id="WP_368006475.1">
    <property type="nucleotide sequence ID" value="NZ_JAMXFF010000014.1"/>
</dbReference>
<gene>
    <name evidence="2" type="ORF">NG799_10930</name>
</gene>
<keyword evidence="1" id="KW-0175">Coiled coil</keyword>
<evidence type="ECO:0008006" key="4">
    <source>
        <dbReference type="Google" id="ProtNLM"/>
    </source>
</evidence>
<dbReference type="EMBL" id="JAMXFF010000014">
    <property type="protein sequence ID" value="MCT7966848.1"/>
    <property type="molecule type" value="Genomic_DNA"/>
</dbReference>
<feature type="coiled-coil region" evidence="1">
    <location>
        <begin position="297"/>
        <end position="354"/>
    </location>
</feature>
<organism evidence="2 3">
    <name type="scientific">Laspinema palackyanum D2a</name>
    <dbReference type="NCBI Taxonomy" id="2953684"/>
    <lineage>
        <taxon>Bacteria</taxon>
        <taxon>Bacillati</taxon>
        <taxon>Cyanobacteriota</taxon>
        <taxon>Cyanophyceae</taxon>
        <taxon>Oscillatoriophycideae</taxon>
        <taxon>Oscillatoriales</taxon>
        <taxon>Laspinemataceae</taxon>
        <taxon>Laspinema</taxon>
        <taxon>Laspinema palackyanum</taxon>
    </lineage>
</organism>
<dbReference type="Proteomes" id="UP001525890">
    <property type="component" value="Unassembled WGS sequence"/>
</dbReference>
<evidence type="ECO:0000256" key="1">
    <source>
        <dbReference type="SAM" id="Coils"/>
    </source>
</evidence>
<reference evidence="2 3" key="1">
    <citation type="journal article" date="2022" name="Front. Microbiol.">
        <title>High genomic differentiation and limited gene flow indicate recent cryptic speciation within the genus Laspinema (cyanobacteria).</title>
        <authorList>
            <person name="Stanojkovic A."/>
            <person name="Skoupy S."/>
            <person name="Skaloud P."/>
            <person name="Dvorak P."/>
        </authorList>
    </citation>
    <scope>NUCLEOTIDE SEQUENCE [LARGE SCALE GENOMIC DNA]</scope>
    <source>
        <strain evidence="2 3">D2a</strain>
    </source>
</reference>
<name>A0ABT2MQ39_9CYAN</name>
<accession>A0ABT2MQ39</accession>
<evidence type="ECO:0000313" key="3">
    <source>
        <dbReference type="Proteomes" id="UP001525890"/>
    </source>
</evidence>
<proteinExistence type="predicted"/>
<sequence length="483" mass="54145">MTLPWLPPNIKPLNRLHVSDGLLIDAERWRLAHDYHRHRQNAHFQSLNQPGIVSDMGVRLIEPPNDIPSQYRDQRWVQIQPGIAIDLFGNLIVIPEPIDFRISSAALMGKPLMVYLVVSYVDPDGLVREENGNGDIVTESFRIDEKNSPPAEWEVEICRILLQPGEVELSIALDAWFPGVNNLDLRYRPQANARTQAVVRLAQVVKNTPEDAQIYANLAYLSQAIAGLYPVWQGFNEIGQFTLNSTSEINDLVTYDVLYFKTQPSLSLSPGEFDILQQYIDMGGVLLVEASIKGTKVDELMGLHHQLQEAIARMENSLNLPTEPNETPGKTAAASRHEQRINHLEIQKSLEEELISIKSALSEEINALSSAFKKFARDLGIPLEDLDTLSRNHPLRTQPFLFSALPTVNGQALKILTGGGIIIFIGNLSAAWGLDEKLSLGRETIRTAQEMGINILHYARTRRKLTQLQKAKEFPPNQVPDSI</sequence>
<evidence type="ECO:0000313" key="2">
    <source>
        <dbReference type="EMBL" id="MCT7966848.1"/>
    </source>
</evidence>
<comment type="caution">
    <text evidence="2">The sequence shown here is derived from an EMBL/GenBank/DDBJ whole genome shotgun (WGS) entry which is preliminary data.</text>
</comment>
<keyword evidence="3" id="KW-1185">Reference proteome</keyword>